<reference evidence="1 2" key="1">
    <citation type="submission" date="2019-03" db="EMBL/GenBank/DDBJ databases">
        <title>First draft genome of Liparis tanakae, snailfish: a comprehensive survey of snailfish specific genes.</title>
        <authorList>
            <person name="Kim W."/>
            <person name="Song I."/>
            <person name="Jeong J.-H."/>
            <person name="Kim D."/>
            <person name="Kim S."/>
            <person name="Ryu S."/>
            <person name="Song J.Y."/>
            <person name="Lee S.K."/>
        </authorList>
    </citation>
    <scope>NUCLEOTIDE SEQUENCE [LARGE SCALE GENOMIC DNA]</scope>
    <source>
        <tissue evidence="1">Muscle</tissue>
    </source>
</reference>
<dbReference type="EMBL" id="SRLO01000082">
    <property type="protein sequence ID" value="TNN77445.1"/>
    <property type="molecule type" value="Genomic_DNA"/>
</dbReference>
<evidence type="ECO:0000313" key="2">
    <source>
        <dbReference type="Proteomes" id="UP000314294"/>
    </source>
</evidence>
<gene>
    <name evidence="1" type="ORF">EYF80_012259</name>
</gene>
<evidence type="ECO:0000313" key="1">
    <source>
        <dbReference type="EMBL" id="TNN77445.1"/>
    </source>
</evidence>
<organism evidence="1 2">
    <name type="scientific">Liparis tanakae</name>
    <name type="common">Tanaka's snailfish</name>
    <dbReference type="NCBI Taxonomy" id="230148"/>
    <lineage>
        <taxon>Eukaryota</taxon>
        <taxon>Metazoa</taxon>
        <taxon>Chordata</taxon>
        <taxon>Craniata</taxon>
        <taxon>Vertebrata</taxon>
        <taxon>Euteleostomi</taxon>
        <taxon>Actinopterygii</taxon>
        <taxon>Neopterygii</taxon>
        <taxon>Teleostei</taxon>
        <taxon>Neoteleostei</taxon>
        <taxon>Acanthomorphata</taxon>
        <taxon>Eupercaria</taxon>
        <taxon>Perciformes</taxon>
        <taxon>Cottioidei</taxon>
        <taxon>Cottales</taxon>
        <taxon>Liparidae</taxon>
        <taxon>Liparis</taxon>
    </lineage>
</organism>
<keyword evidence="2" id="KW-1185">Reference proteome</keyword>
<sequence>MVERPLVQTSDPHLDALGLQGVGLLQLTQVVVLNTPNKHVRFSTRITQNSRHFIKLLYWEYDDADEDGDDGSGTQSSGDDSLHVHTVAMVITLADLDSQLRRTSDGRLASSKTKGPAFGVRSGSLAVMLMAFGSGFSHISTSGGNTPAAPGELLYGGCSTLTRKRSGSWAVKEVSRDPAGRPSSSLMDLGLGLNSGLSLTSRIRTETVAVDCRGRWTPRASGTSFSASTVSMKERVSSKSMGWTEEGRHRIIGARSLDAQINLLTVFRPSLVVWSVGMEKRPVGSPAMMRYTALQAEVCGWSLSVTVRFATMTFTLFSCTSPKN</sequence>
<protein>
    <submittedName>
        <fullName evidence="1">Uncharacterized protein</fullName>
    </submittedName>
</protein>
<dbReference type="AlphaFoldDB" id="A0A4Z2IIB6"/>
<name>A0A4Z2IIB6_9TELE</name>
<proteinExistence type="predicted"/>
<accession>A0A4Z2IIB6</accession>
<dbReference type="Proteomes" id="UP000314294">
    <property type="component" value="Unassembled WGS sequence"/>
</dbReference>
<comment type="caution">
    <text evidence="1">The sequence shown here is derived from an EMBL/GenBank/DDBJ whole genome shotgun (WGS) entry which is preliminary data.</text>
</comment>